<dbReference type="Proteomes" id="UP000006038">
    <property type="component" value="Unassembled WGS sequence"/>
</dbReference>
<sequence length="77" mass="8452">MAAPPVSPTKDLLGRIRLKLGPILLRIETPGVTVKLAAATPSHGGVMAMTTADRVQGWTVDMRRRWQRLGFVDGQMR</sequence>
<organism evidence="1">
    <name type="scientific">Oryza brachyantha</name>
    <name type="common">malo sina</name>
    <dbReference type="NCBI Taxonomy" id="4533"/>
    <lineage>
        <taxon>Eukaryota</taxon>
        <taxon>Viridiplantae</taxon>
        <taxon>Streptophyta</taxon>
        <taxon>Embryophyta</taxon>
        <taxon>Tracheophyta</taxon>
        <taxon>Spermatophyta</taxon>
        <taxon>Magnoliopsida</taxon>
        <taxon>Liliopsida</taxon>
        <taxon>Poales</taxon>
        <taxon>Poaceae</taxon>
        <taxon>BOP clade</taxon>
        <taxon>Oryzoideae</taxon>
        <taxon>Oryzeae</taxon>
        <taxon>Oryzinae</taxon>
        <taxon>Oryza</taxon>
    </lineage>
</organism>
<dbReference type="Gramene" id="OB0140G10020.1">
    <property type="protein sequence ID" value="OB0140G10020.1"/>
    <property type="gene ID" value="OB0140G10020"/>
</dbReference>
<evidence type="ECO:0000313" key="2">
    <source>
        <dbReference type="Proteomes" id="UP000006038"/>
    </source>
</evidence>
<proteinExistence type="predicted"/>
<keyword evidence="2" id="KW-1185">Reference proteome</keyword>
<reference evidence="1" key="1">
    <citation type="submission" date="2015-06" db="UniProtKB">
        <authorList>
            <consortium name="EnsemblPlants"/>
        </authorList>
    </citation>
    <scope>IDENTIFICATION</scope>
</reference>
<dbReference type="EnsemblPlants" id="OB0140G10020.1">
    <property type="protein sequence ID" value="OB0140G10020.1"/>
    <property type="gene ID" value="OB0140G10020"/>
</dbReference>
<protein>
    <submittedName>
        <fullName evidence="1">Uncharacterized protein</fullName>
    </submittedName>
</protein>
<evidence type="ECO:0000313" key="1">
    <source>
        <dbReference type="EnsemblPlants" id="OB0140G10020.1"/>
    </source>
</evidence>
<name>J3KVB9_ORYBR</name>
<accession>J3KVB9</accession>
<dbReference type="AlphaFoldDB" id="J3KVB9"/>
<dbReference type="HOGENOM" id="CLU_2642085_0_0_1"/>